<dbReference type="RefSeq" id="WP_133528019.1">
    <property type="nucleotide sequence ID" value="NZ_SNXO01000008.1"/>
</dbReference>
<dbReference type="PANTHER" id="PTHR10587">
    <property type="entry name" value="GLYCOSYL TRANSFERASE-RELATED"/>
    <property type="match status" value="1"/>
</dbReference>
<comment type="caution">
    <text evidence="2">The sequence shown here is derived from an EMBL/GenBank/DDBJ whole genome shotgun (WGS) entry which is preliminary data.</text>
</comment>
<dbReference type="InterPro" id="IPR050248">
    <property type="entry name" value="Polysacc_deacetylase_ArnD"/>
</dbReference>
<evidence type="ECO:0000313" key="3">
    <source>
        <dbReference type="Proteomes" id="UP000295500"/>
    </source>
</evidence>
<name>A0A4R6QA36_9FIRM</name>
<dbReference type="InterPro" id="IPR002509">
    <property type="entry name" value="NODB_dom"/>
</dbReference>
<dbReference type="GO" id="GO:0016810">
    <property type="term" value="F:hydrolase activity, acting on carbon-nitrogen (but not peptide) bonds"/>
    <property type="evidence" value="ECO:0007669"/>
    <property type="project" value="InterPro"/>
</dbReference>
<dbReference type="SUPFAM" id="SSF88713">
    <property type="entry name" value="Glycoside hydrolase/deacetylase"/>
    <property type="match status" value="1"/>
</dbReference>
<proteinExistence type="predicted"/>
<sequence length="228" mass="25621">MQLSKKQKALLAVAGTAGLAYGVIPTVVGKTRYMTSHDRSEKVIYLTFDDGPSQYTADLLDLLAEQDVKATFFMVGTFAAEYPETVKRVMAEGHQVGVHSLEHRSALISTPAYTNRDFHDTVAILRNLGADPKYYRPPWGEVNLWSLMNMDVNGLKKVIWNVMAEDWRGNTTADIIAEKLLKRTKNGDVVCLHDGRGKNHAPLRTIEALKKVIPIWKDEGYEFKLIDD</sequence>
<dbReference type="CDD" id="cd10959">
    <property type="entry name" value="CE4_NodB_like_3"/>
    <property type="match status" value="1"/>
</dbReference>
<keyword evidence="3" id="KW-1185">Reference proteome</keyword>
<reference evidence="2 3" key="1">
    <citation type="submission" date="2019-03" db="EMBL/GenBank/DDBJ databases">
        <title>Genomic Encyclopedia of Type Strains, Phase IV (KMG-IV): sequencing the most valuable type-strain genomes for metagenomic binning, comparative biology and taxonomic classification.</title>
        <authorList>
            <person name="Goeker M."/>
        </authorList>
    </citation>
    <scope>NUCLEOTIDE SEQUENCE [LARGE SCALE GENOMIC DNA]</scope>
    <source>
        <strain evidence="2 3">DSM 28287</strain>
    </source>
</reference>
<dbReference type="InterPro" id="IPR011330">
    <property type="entry name" value="Glyco_hydro/deAcase_b/a-brl"/>
</dbReference>
<organism evidence="2 3">
    <name type="scientific">Aminicella lysinilytica</name>
    <dbReference type="NCBI Taxonomy" id="433323"/>
    <lineage>
        <taxon>Bacteria</taxon>
        <taxon>Bacillati</taxon>
        <taxon>Bacillota</taxon>
        <taxon>Clostridia</taxon>
        <taxon>Peptostreptococcales</taxon>
        <taxon>Anaerovoracaceae</taxon>
        <taxon>Aminicella</taxon>
    </lineage>
</organism>
<protein>
    <submittedName>
        <fullName evidence="2">Peptidoglycan/xylan/chitin deacetylase (PgdA/CDA1 family)</fullName>
    </submittedName>
</protein>
<evidence type="ECO:0000259" key="1">
    <source>
        <dbReference type="PROSITE" id="PS51677"/>
    </source>
</evidence>
<dbReference type="Proteomes" id="UP000295500">
    <property type="component" value="Unassembled WGS sequence"/>
</dbReference>
<feature type="domain" description="NodB homology" evidence="1">
    <location>
        <begin position="42"/>
        <end position="224"/>
    </location>
</feature>
<evidence type="ECO:0000313" key="2">
    <source>
        <dbReference type="EMBL" id="TDP58089.1"/>
    </source>
</evidence>
<dbReference type="GO" id="GO:0005975">
    <property type="term" value="P:carbohydrate metabolic process"/>
    <property type="evidence" value="ECO:0007669"/>
    <property type="project" value="InterPro"/>
</dbReference>
<gene>
    <name evidence="2" type="ORF">EV211_10834</name>
</gene>
<dbReference type="PROSITE" id="PS51677">
    <property type="entry name" value="NODB"/>
    <property type="match status" value="1"/>
</dbReference>
<dbReference type="OrthoDB" id="9806342at2"/>
<dbReference type="Gene3D" id="3.20.20.370">
    <property type="entry name" value="Glycoside hydrolase/deacetylase"/>
    <property type="match status" value="1"/>
</dbReference>
<dbReference type="AlphaFoldDB" id="A0A4R6QA36"/>
<dbReference type="Pfam" id="PF01522">
    <property type="entry name" value="Polysacc_deac_1"/>
    <property type="match status" value="1"/>
</dbReference>
<accession>A0A4R6QA36</accession>
<dbReference type="EMBL" id="SNXO01000008">
    <property type="protein sequence ID" value="TDP58089.1"/>
    <property type="molecule type" value="Genomic_DNA"/>
</dbReference>
<dbReference type="PANTHER" id="PTHR10587:SF125">
    <property type="entry name" value="POLYSACCHARIDE DEACETYLASE YHEN-RELATED"/>
    <property type="match status" value="1"/>
</dbReference>